<name>A0A8G2CL87_ACIRU</name>
<evidence type="ECO:0000313" key="3">
    <source>
        <dbReference type="Proteomes" id="UP000186308"/>
    </source>
</evidence>
<dbReference type="AlphaFoldDB" id="A0A8G2CL87"/>
<keyword evidence="3" id="KW-1185">Reference proteome</keyword>
<feature type="region of interest" description="Disordered" evidence="1">
    <location>
        <begin position="125"/>
        <end position="151"/>
    </location>
</feature>
<protein>
    <submittedName>
        <fullName evidence="2">DnaA protein</fullName>
    </submittedName>
</protein>
<accession>A0A8G2CL87</accession>
<proteinExistence type="predicted"/>
<dbReference type="Gene3D" id="3.40.50.300">
    <property type="entry name" value="P-loop containing nucleotide triphosphate hydrolases"/>
    <property type="match status" value="1"/>
</dbReference>
<dbReference type="EMBL" id="FTNE01000012">
    <property type="protein sequence ID" value="SIQ95585.1"/>
    <property type="molecule type" value="Genomic_DNA"/>
</dbReference>
<dbReference type="RefSeq" id="WP_408734950.1">
    <property type="nucleotide sequence ID" value="NZ_FTNE01000012.1"/>
</dbReference>
<comment type="caution">
    <text evidence="2">The sequence shown here is derived from an EMBL/GenBank/DDBJ whole genome shotgun (WGS) entry which is preliminary data.</text>
</comment>
<evidence type="ECO:0000313" key="2">
    <source>
        <dbReference type="EMBL" id="SIQ95585.1"/>
    </source>
</evidence>
<organism evidence="2 3">
    <name type="scientific">Acidiphilium rubrum</name>
    <dbReference type="NCBI Taxonomy" id="526"/>
    <lineage>
        <taxon>Bacteria</taxon>
        <taxon>Pseudomonadati</taxon>
        <taxon>Pseudomonadota</taxon>
        <taxon>Alphaproteobacteria</taxon>
        <taxon>Acetobacterales</taxon>
        <taxon>Acidocellaceae</taxon>
        <taxon>Acidiphilium</taxon>
    </lineage>
</organism>
<sequence length="151" mass="16276">MAAPIALFATLERASASQKPVLMTSRTPPARLAIDLADLGSRLRASLTIQIAPAEPALLDAMLIRLAAARQMAISASVQQFLLGRLPRRPAVLREAIARLDRYALALGTAPSRRIAERLLGELADPPEEEQSIPQPGRQAEFHATETPSLL</sequence>
<dbReference type="InterPro" id="IPR027417">
    <property type="entry name" value="P-loop_NTPase"/>
</dbReference>
<dbReference type="Proteomes" id="UP000186308">
    <property type="component" value="Unassembled WGS sequence"/>
</dbReference>
<dbReference type="Gene3D" id="1.10.8.60">
    <property type="match status" value="1"/>
</dbReference>
<reference evidence="2 3" key="1">
    <citation type="submission" date="2017-01" db="EMBL/GenBank/DDBJ databases">
        <authorList>
            <person name="Varghese N."/>
            <person name="Submissions S."/>
        </authorList>
    </citation>
    <scope>NUCLEOTIDE SEQUENCE [LARGE SCALE GENOMIC DNA]</scope>
    <source>
        <strain evidence="2 3">ATCC 35905</strain>
    </source>
</reference>
<gene>
    <name evidence="2" type="ORF">SAMN05421828_11282</name>
</gene>
<evidence type="ECO:0000256" key="1">
    <source>
        <dbReference type="SAM" id="MobiDB-lite"/>
    </source>
</evidence>